<dbReference type="InterPro" id="IPR037523">
    <property type="entry name" value="VOC_core"/>
</dbReference>
<dbReference type="CDD" id="cd07237">
    <property type="entry name" value="BphC1-RGP6_C_like"/>
    <property type="match status" value="1"/>
</dbReference>
<evidence type="ECO:0000259" key="1">
    <source>
        <dbReference type="PROSITE" id="PS51819"/>
    </source>
</evidence>
<keyword evidence="2" id="KW-0223">Dioxygenase</keyword>
<dbReference type="GO" id="GO:0051213">
    <property type="term" value="F:dioxygenase activity"/>
    <property type="evidence" value="ECO:0007669"/>
    <property type="project" value="UniProtKB-KW"/>
</dbReference>
<name>A0A150PSY2_SORCE</name>
<sequence length="341" mass="38042">MRASAMDGQEHPTLFGATSMGYLLLESARLDRWRLLLEQGLGLHVDHAGRDELALRMDAHARRIVVRRGRAEDVAAVGWQVREDAFEAVVARTRARGLPVEPGAPEEARERGVESFVRLLGPKALAIELFSRPIKRDEPLDMLTSGFITGALGMGHIAITSRRPAAARRFWEEIFDARLTDRVSQRVAGLTVDIDFLRVNPRHHSVAVAAPRGVRLDPIRTKVQHVNIECARMEDLEAAHARCRELGFEVAHEIGQHPNDREISFYVISPSGFEIELGWNARQIDEASWQTAHHDRISAWGHRPGRASVLRGVRESAGSLARGLRSLLRAEYSPLATQGRS</sequence>
<protein>
    <submittedName>
        <fullName evidence="2">Extradiol ring-cleavage dioxygenase</fullName>
    </submittedName>
</protein>
<dbReference type="InterPro" id="IPR004360">
    <property type="entry name" value="Glyas_Fos-R_dOase_dom"/>
</dbReference>
<reference evidence="2 3" key="1">
    <citation type="submission" date="2014-02" db="EMBL/GenBank/DDBJ databases">
        <title>The small core and large imbalanced accessory genome model reveals a collaborative survival strategy of Sorangium cellulosum strains in nature.</title>
        <authorList>
            <person name="Han K."/>
            <person name="Peng R."/>
            <person name="Blom J."/>
            <person name="Li Y.-Z."/>
        </authorList>
    </citation>
    <scope>NUCLEOTIDE SEQUENCE [LARGE SCALE GENOMIC DNA]</scope>
    <source>
        <strain evidence="2 3">So0157-25</strain>
    </source>
</reference>
<gene>
    <name evidence="2" type="ORF">BE08_11195</name>
</gene>
<feature type="domain" description="VOC" evidence="1">
    <location>
        <begin position="19"/>
        <end position="132"/>
    </location>
</feature>
<dbReference type="Gene3D" id="3.10.180.10">
    <property type="entry name" value="2,3-Dihydroxybiphenyl 1,2-Dioxygenase, domain 1"/>
    <property type="match status" value="2"/>
</dbReference>
<dbReference type="PROSITE" id="PS51819">
    <property type="entry name" value="VOC"/>
    <property type="match status" value="2"/>
</dbReference>
<keyword evidence="2" id="KW-0560">Oxidoreductase</keyword>
<organism evidence="2 3">
    <name type="scientific">Sorangium cellulosum</name>
    <name type="common">Polyangium cellulosum</name>
    <dbReference type="NCBI Taxonomy" id="56"/>
    <lineage>
        <taxon>Bacteria</taxon>
        <taxon>Pseudomonadati</taxon>
        <taxon>Myxococcota</taxon>
        <taxon>Polyangia</taxon>
        <taxon>Polyangiales</taxon>
        <taxon>Polyangiaceae</taxon>
        <taxon>Sorangium</taxon>
    </lineage>
</organism>
<evidence type="ECO:0000313" key="2">
    <source>
        <dbReference type="EMBL" id="KYF58867.1"/>
    </source>
</evidence>
<dbReference type="Proteomes" id="UP000075420">
    <property type="component" value="Unassembled WGS sequence"/>
</dbReference>
<accession>A0A150PSY2</accession>
<dbReference type="Pfam" id="PF22632">
    <property type="entry name" value="BphC_D1"/>
    <property type="match status" value="1"/>
</dbReference>
<evidence type="ECO:0000313" key="3">
    <source>
        <dbReference type="Proteomes" id="UP000075420"/>
    </source>
</evidence>
<feature type="domain" description="VOC" evidence="1">
    <location>
        <begin position="153"/>
        <end position="280"/>
    </location>
</feature>
<comment type="caution">
    <text evidence="2">The sequence shown here is derived from an EMBL/GenBank/DDBJ whole genome shotgun (WGS) entry which is preliminary data.</text>
</comment>
<dbReference type="AlphaFoldDB" id="A0A150PSY2"/>
<dbReference type="Pfam" id="PF00903">
    <property type="entry name" value="Glyoxalase"/>
    <property type="match status" value="1"/>
</dbReference>
<dbReference type="CDD" id="cd07252">
    <property type="entry name" value="BphC1-RGP6_N_like"/>
    <property type="match status" value="1"/>
</dbReference>
<dbReference type="EMBL" id="JELY01000583">
    <property type="protein sequence ID" value="KYF58867.1"/>
    <property type="molecule type" value="Genomic_DNA"/>
</dbReference>
<proteinExistence type="predicted"/>
<dbReference type="InterPro" id="IPR029068">
    <property type="entry name" value="Glyas_Bleomycin-R_OHBP_Dase"/>
</dbReference>
<dbReference type="SUPFAM" id="SSF54593">
    <property type="entry name" value="Glyoxalase/Bleomycin resistance protein/Dihydroxybiphenyl dioxygenase"/>
    <property type="match status" value="2"/>
</dbReference>